<keyword evidence="2" id="KW-1185">Reference proteome</keyword>
<gene>
    <name evidence="1" type="ORF">GFB56_12480</name>
</gene>
<comment type="caution">
    <text evidence="1">The sequence shown here is derived from an EMBL/GenBank/DDBJ whole genome shotgun (WGS) entry which is preliminary data.</text>
</comment>
<dbReference type="RefSeq" id="WP_203528038.1">
    <property type="nucleotide sequence ID" value="NZ_CP083370.1"/>
</dbReference>
<dbReference type="AlphaFoldDB" id="A0AAW4FKR1"/>
<sequence>MTPSYLPAVTPPNSPDLHDDRIEECQTAIADAFRAFISHCEAAGWSDDDVAIALTEMADEHFRSIGFQRLKASS</sequence>
<organism evidence="1 2">
    <name type="scientific">Ensifer canadensis</name>
    <dbReference type="NCBI Taxonomy" id="555315"/>
    <lineage>
        <taxon>Bacteria</taxon>
        <taxon>Pseudomonadati</taxon>
        <taxon>Pseudomonadota</taxon>
        <taxon>Alphaproteobacteria</taxon>
        <taxon>Hyphomicrobiales</taxon>
        <taxon>Rhizobiaceae</taxon>
        <taxon>Sinorhizobium/Ensifer group</taxon>
        <taxon>Ensifer</taxon>
    </lineage>
</organism>
<dbReference type="Proteomes" id="UP000744980">
    <property type="component" value="Unassembled WGS sequence"/>
</dbReference>
<proteinExistence type="predicted"/>
<protein>
    <submittedName>
        <fullName evidence="1">Uncharacterized protein</fullName>
    </submittedName>
</protein>
<accession>A0AAW4FKR1</accession>
<evidence type="ECO:0000313" key="2">
    <source>
        <dbReference type="Proteomes" id="UP000744980"/>
    </source>
</evidence>
<dbReference type="EMBL" id="WXFA01000006">
    <property type="protein sequence ID" value="MBM3091629.1"/>
    <property type="molecule type" value="Genomic_DNA"/>
</dbReference>
<reference evidence="1 2" key="1">
    <citation type="submission" date="2020-01" db="EMBL/GenBank/DDBJ databases">
        <title>Draft genome assembly of Ensifer adhaerens T173.</title>
        <authorList>
            <person name="Craig J.E."/>
            <person name="Stinchcombe J.R."/>
        </authorList>
    </citation>
    <scope>NUCLEOTIDE SEQUENCE [LARGE SCALE GENOMIC DNA]</scope>
    <source>
        <strain evidence="1 2">T173</strain>
    </source>
</reference>
<name>A0AAW4FKR1_9HYPH</name>
<evidence type="ECO:0000313" key="1">
    <source>
        <dbReference type="EMBL" id="MBM3091629.1"/>
    </source>
</evidence>